<dbReference type="GeneID" id="63719928"/>
<dbReference type="Proteomes" id="UP000076580">
    <property type="component" value="Chromosome 03"/>
</dbReference>
<accession>A0A151GE31</accession>
<name>A0A151GE31_DRECN</name>
<dbReference type="AlphaFoldDB" id="A0A151GE31"/>
<dbReference type="EMBL" id="LAYC01000003">
    <property type="protein sequence ID" value="KYK55322.1"/>
    <property type="molecule type" value="Genomic_DNA"/>
</dbReference>
<dbReference type="STRING" id="98403.A0A151GE31"/>
<feature type="region of interest" description="Disordered" evidence="1">
    <location>
        <begin position="27"/>
        <end position="172"/>
    </location>
</feature>
<organism evidence="2 3">
    <name type="scientific">Drechmeria coniospora</name>
    <name type="common">Nematophagous fungus</name>
    <name type="synonym">Meria coniospora</name>
    <dbReference type="NCBI Taxonomy" id="98403"/>
    <lineage>
        <taxon>Eukaryota</taxon>
        <taxon>Fungi</taxon>
        <taxon>Dikarya</taxon>
        <taxon>Ascomycota</taxon>
        <taxon>Pezizomycotina</taxon>
        <taxon>Sordariomycetes</taxon>
        <taxon>Hypocreomycetidae</taxon>
        <taxon>Hypocreales</taxon>
        <taxon>Ophiocordycipitaceae</taxon>
        <taxon>Drechmeria</taxon>
    </lineage>
</organism>
<protein>
    <submittedName>
        <fullName evidence="2">Uncharacterized protein</fullName>
    </submittedName>
</protein>
<sequence length="196" mass="21226">MDPAADDDAMAQMLGFSTFGAQDHLQKKRRYNPLADAATDAAPLHGTRQHPNSAPLSAANRLEVNVNEIPLGDPSHVGDAGSDAPSSTREADSSSKAARPAGLPERPAPGTGFVGSPPSPSGDQGQLQHHHRHNHRHNHRQRHHHDDASGEHWYEGYYDPSSNENPWERLEKARGVHPRGTWLPAQRQPASAVAAT</sequence>
<feature type="compositionally biased region" description="Low complexity" evidence="1">
    <location>
        <begin position="33"/>
        <end position="44"/>
    </location>
</feature>
<gene>
    <name evidence="2" type="ORF">DCS_07285</name>
</gene>
<comment type="caution">
    <text evidence="2">The sequence shown here is derived from an EMBL/GenBank/DDBJ whole genome shotgun (WGS) entry which is preliminary data.</text>
</comment>
<feature type="compositionally biased region" description="Basic and acidic residues" evidence="1">
    <location>
        <begin position="144"/>
        <end position="154"/>
    </location>
</feature>
<evidence type="ECO:0000313" key="2">
    <source>
        <dbReference type="EMBL" id="KYK55322.1"/>
    </source>
</evidence>
<dbReference type="InParanoid" id="A0A151GE31"/>
<evidence type="ECO:0000313" key="3">
    <source>
        <dbReference type="Proteomes" id="UP000076580"/>
    </source>
</evidence>
<keyword evidence="3" id="KW-1185">Reference proteome</keyword>
<proteinExistence type="predicted"/>
<reference evidence="2 3" key="1">
    <citation type="journal article" date="2016" name="Sci. Rep.">
        <title>Insights into Adaptations to a Near-Obligate Nematode Endoparasitic Lifestyle from the Finished Genome of Drechmeria coniospora.</title>
        <authorList>
            <person name="Zhang L."/>
            <person name="Zhou Z."/>
            <person name="Guo Q."/>
            <person name="Fokkens L."/>
            <person name="Miskei M."/>
            <person name="Pocsi I."/>
            <person name="Zhang W."/>
            <person name="Chen M."/>
            <person name="Wang L."/>
            <person name="Sun Y."/>
            <person name="Donzelli B.G."/>
            <person name="Gibson D.M."/>
            <person name="Nelson D.R."/>
            <person name="Luo J.G."/>
            <person name="Rep M."/>
            <person name="Liu H."/>
            <person name="Yang S."/>
            <person name="Wang J."/>
            <person name="Krasnoff S.B."/>
            <person name="Xu Y."/>
            <person name="Molnar I."/>
            <person name="Lin M."/>
        </authorList>
    </citation>
    <scope>NUCLEOTIDE SEQUENCE [LARGE SCALE GENOMIC DNA]</scope>
    <source>
        <strain evidence="2 3">ARSEF 6962</strain>
    </source>
</reference>
<feature type="compositionally biased region" description="Basic residues" evidence="1">
    <location>
        <begin position="128"/>
        <end position="143"/>
    </location>
</feature>
<dbReference type="RefSeq" id="XP_040654674.1">
    <property type="nucleotide sequence ID" value="XM_040804570.1"/>
</dbReference>
<evidence type="ECO:0000256" key="1">
    <source>
        <dbReference type="SAM" id="MobiDB-lite"/>
    </source>
</evidence>